<keyword evidence="2" id="KW-1185">Reference proteome</keyword>
<evidence type="ECO:0000313" key="1">
    <source>
        <dbReference type="EMBL" id="KAI9549191.1"/>
    </source>
</evidence>
<dbReference type="SUPFAM" id="SSF48452">
    <property type="entry name" value="TPR-like"/>
    <property type="match status" value="1"/>
</dbReference>
<organism evidence="1 2">
    <name type="scientific">Daphnia sinensis</name>
    <dbReference type="NCBI Taxonomy" id="1820382"/>
    <lineage>
        <taxon>Eukaryota</taxon>
        <taxon>Metazoa</taxon>
        <taxon>Ecdysozoa</taxon>
        <taxon>Arthropoda</taxon>
        <taxon>Crustacea</taxon>
        <taxon>Branchiopoda</taxon>
        <taxon>Diplostraca</taxon>
        <taxon>Cladocera</taxon>
        <taxon>Anomopoda</taxon>
        <taxon>Daphniidae</taxon>
        <taxon>Daphnia</taxon>
        <taxon>Daphnia similis group</taxon>
    </lineage>
</organism>
<reference evidence="1" key="1">
    <citation type="submission" date="2022-05" db="EMBL/GenBank/DDBJ databases">
        <title>A multi-omics perspective on studying reproductive biology in Daphnia sinensis.</title>
        <authorList>
            <person name="Jia J."/>
        </authorList>
    </citation>
    <scope>NUCLEOTIDE SEQUENCE</scope>
    <source>
        <strain evidence="1">WSL</strain>
    </source>
</reference>
<sequence>MATTAWENIPYSQAFTIKNLKPEYDSQESIYQVINQLLDEAIADIDKTSAKSPSAADDIIYGGNRTRWKAAAKALKARVIMQKSAKGATAAANDALTALASAAMTSNADDLQLTYNTRNLNPWHSNVALANVTGNLTVRHSQQFIDALNGTTFGVFDPRLPIVGGRTTANANATTWVGGENGIGGGNVDLTANTWHSRNTSPILFITFAEQKFIQAEAEFLKNGGTTTSKGTTAAGYQAYLDGIKANMDKLGVADTARTRYMADPKVAVGAANLTLQLIMAEKFKALFLNPETWNDYRRWDYSADVFKDLTLPKNHNSALAGKWIERSLYPLEEFSRNADVANKNQKISNVRMWIFSK</sequence>
<name>A0AAD5KT17_9CRUS</name>
<dbReference type="Proteomes" id="UP000820818">
    <property type="component" value="Unassembled WGS sequence"/>
</dbReference>
<dbReference type="InterPro" id="IPR011990">
    <property type="entry name" value="TPR-like_helical_dom_sf"/>
</dbReference>
<accession>A0AAD5KT17</accession>
<dbReference type="InterPro" id="IPR041662">
    <property type="entry name" value="SusD-like_2"/>
</dbReference>
<evidence type="ECO:0008006" key="3">
    <source>
        <dbReference type="Google" id="ProtNLM"/>
    </source>
</evidence>
<dbReference type="Pfam" id="PF12771">
    <property type="entry name" value="SusD-like_2"/>
    <property type="match status" value="1"/>
</dbReference>
<dbReference type="Gene3D" id="1.25.40.390">
    <property type="match status" value="1"/>
</dbReference>
<comment type="caution">
    <text evidence="1">The sequence shown here is derived from an EMBL/GenBank/DDBJ whole genome shotgun (WGS) entry which is preliminary data.</text>
</comment>
<gene>
    <name evidence="1" type="ORF">GHT06_007583</name>
</gene>
<evidence type="ECO:0000313" key="2">
    <source>
        <dbReference type="Proteomes" id="UP000820818"/>
    </source>
</evidence>
<dbReference type="AlphaFoldDB" id="A0AAD5KT17"/>
<proteinExistence type="predicted"/>
<protein>
    <recommendedName>
        <fullName evidence="3">SusD/RagB family nutrient-binding outer membrane lipoprotein</fullName>
    </recommendedName>
</protein>
<dbReference type="EMBL" id="WJBH02000347">
    <property type="protein sequence ID" value="KAI9549191.1"/>
    <property type="molecule type" value="Genomic_DNA"/>
</dbReference>